<reference evidence="2" key="2">
    <citation type="submission" date="2019-11" db="EMBL/GenBank/DDBJ databases">
        <title>Improved Assembly of Tolypothrix boutellei genome.</title>
        <authorList>
            <person name="Sarangi A.N."/>
            <person name="Mukherjee M."/>
            <person name="Ghosh S."/>
            <person name="Singh D."/>
            <person name="Das A."/>
            <person name="Kant S."/>
            <person name="Prusty A."/>
            <person name="Tripathy S."/>
        </authorList>
    </citation>
    <scope>NUCLEOTIDE SEQUENCE</scope>
    <source>
        <strain evidence="2">VB521301</strain>
    </source>
</reference>
<keyword evidence="1" id="KW-0732">Signal</keyword>
<organism evidence="3">
    <name type="scientific">Tolypothrix bouteillei VB521301</name>
    <dbReference type="NCBI Taxonomy" id="1479485"/>
    <lineage>
        <taxon>Bacteria</taxon>
        <taxon>Bacillati</taxon>
        <taxon>Cyanobacteriota</taxon>
        <taxon>Cyanophyceae</taxon>
        <taxon>Nostocales</taxon>
        <taxon>Tolypothrichaceae</taxon>
        <taxon>Tolypothrix</taxon>
    </lineage>
</organism>
<dbReference type="RefSeq" id="WP_038090371.1">
    <property type="nucleotide sequence ID" value="NZ_JHEG04000001.1"/>
</dbReference>
<protein>
    <recommendedName>
        <fullName evidence="5">PEP-CTERM sorting domain-containing protein</fullName>
    </recommendedName>
</protein>
<proteinExistence type="predicted"/>
<evidence type="ECO:0000313" key="3">
    <source>
        <dbReference type="EMBL" id="KIE07591.1"/>
    </source>
</evidence>
<feature type="signal peptide" evidence="1">
    <location>
        <begin position="1"/>
        <end position="23"/>
    </location>
</feature>
<dbReference type="Proteomes" id="UP000029738">
    <property type="component" value="Unassembled WGS sequence"/>
</dbReference>
<evidence type="ECO:0000313" key="4">
    <source>
        <dbReference type="Proteomes" id="UP000029738"/>
    </source>
</evidence>
<dbReference type="EMBL" id="JHEG04000001">
    <property type="protein sequence ID" value="KAF3888920.1"/>
    <property type="molecule type" value="Genomic_DNA"/>
</dbReference>
<sequence>MRTINPHLQRAKHFLLFATPAIAGSVLAVSPSYAATFATSQGESLYINFSQKPFLTDSVADTDTLAVSKQGLVNAFADAQAGFLTEPSFASTSSLSTALGETRNYLGLAKSETIVRGFFNVEANTPFRFDFTANLDLETSIDNPPGENARAAGDIFLALVDTERERVLDFFSLVGNLNTLGDDDFLALDKSENITFLEPESEYNYSFGGNNEFITASVKGSLNREITQDTVLALVEIRRNQAKVQAPEPSSILALLAPSAVVSLVLKGKRKGKSLESSSESKVSAEV</sequence>
<comment type="caution">
    <text evidence="3">The sequence shown here is derived from an EMBL/GenBank/DDBJ whole genome shotgun (WGS) entry which is preliminary data.</text>
</comment>
<dbReference type="AlphaFoldDB" id="A0A0C1N557"/>
<evidence type="ECO:0008006" key="5">
    <source>
        <dbReference type="Google" id="ProtNLM"/>
    </source>
</evidence>
<keyword evidence="4" id="KW-1185">Reference proteome</keyword>
<evidence type="ECO:0000313" key="2">
    <source>
        <dbReference type="EMBL" id="KAF3888920.1"/>
    </source>
</evidence>
<dbReference type="OrthoDB" id="454223at2"/>
<name>A0A0C1N557_9CYAN</name>
<dbReference type="EMBL" id="JHEG02000059">
    <property type="protein sequence ID" value="KIE07591.1"/>
    <property type="molecule type" value="Genomic_DNA"/>
</dbReference>
<evidence type="ECO:0000256" key="1">
    <source>
        <dbReference type="SAM" id="SignalP"/>
    </source>
</evidence>
<reference evidence="3" key="1">
    <citation type="journal article" date="2015" name="Genome Announc.">
        <title>Draft Genome Sequence of Tolypothrix boutellei Strain VB521301.</title>
        <authorList>
            <person name="Chandrababunaidu M.M."/>
            <person name="Singh D."/>
            <person name="Sen D."/>
            <person name="Bhan S."/>
            <person name="Das S."/>
            <person name="Gupta A."/>
            <person name="Adhikary S.P."/>
            <person name="Tripathy S."/>
        </authorList>
    </citation>
    <scope>NUCLEOTIDE SEQUENCE</scope>
    <source>
        <strain evidence="3">VB521301</strain>
    </source>
</reference>
<accession>A0A0C1N557</accession>
<gene>
    <name evidence="3" type="ORF">DA73_0241825</name>
    <name evidence="2" type="ORF">DA73_0400028125</name>
</gene>
<feature type="chain" id="PRO_5036532794" description="PEP-CTERM sorting domain-containing protein" evidence="1">
    <location>
        <begin position="24"/>
        <end position="287"/>
    </location>
</feature>